<protein>
    <submittedName>
        <fullName evidence="2">Uncharacterized protein</fullName>
    </submittedName>
</protein>
<dbReference type="Proteomes" id="UP000752696">
    <property type="component" value="Unassembled WGS sequence"/>
</dbReference>
<reference evidence="2" key="1">
    <citation type="submission" date="2020-07" db="EMBL/GenBank/DDBJ databases">
        <authorList>
            <person name="Nazaruddin N."/>
        </authorList>
    </citation>
    <scope>NUCLEOTIDE SEQUENCE</scope>
</reference>
<evidence type="ECO:0000313" key="3">
    <source>
        <dbReference type="Proteomes" id="UP000752696"/>
    </source>
</evidence>
<dbReference type="OrthoDB" id="10578252at2759"/>
<sequence length="127" mass="14287">KNVYGLSELSECKGSKNPENPEFESRLPNVNTMYNKQLRIEIKTKNAYSRAFCMAANKNGNISVARCVNATPVASIVSEKHDEKLVLKTAFTAWLQIEMVTTGRVSVRKAVLRVNSRLAEKQIETRL</sequence>
<evidence type="ECO:0000313" key="2">
    <source>
        <dbReference type="EMBL" id="CAD1476139.1"/>
    </source>
</evidence>
<dbReference type="AlphaFoldDB" id="A0A6V7H948"/>
<comment type="caution">
    <text evidence="2">The sequence shown here is derived from an EMBL/GenBank/DDBJ whole genome shotgun (WGS) entry which is preliminary data.</text>
</comment>
<feature type="non-terminal residue" evidence="2">
    <location>
        <position position="127"/>
    </location>
</feature>
<proteinExistence type="predicted"/>
<organism evidence="2 3">
    <name type="scientific">Heterotrigona itama</name>
    <dbReference type="NCBI Taxonomy" id="395501"/>
    <lineage>
        <taxon>Eukaryota</taxon>
        <taxon>Metazoa</taxon>
        <taxon>Ecdysozoa</taxon>
        <taxon>Arthropoda</taxon>
        <taxon>Hexapoda</taxon>
        <taxon>Insecta</taxon>
        <taxon>Pterygota</taxon>
        <taxon>Neoptera</taxon>
        <taxon>Endopterygota</taxon>
        <taxon>Hymenoptera</taxon>
        <taxon>Apocrita</taxon>
        <taxon>Aculeata</taxon>
        <taxon>Apoidea</taxon>
        <taxon>Anthophila</taxon>
        <taxon>Apidae</taxon>
        <taxon>Heterotrigona</taxon>
    </lineage>
</organism>
<evidence type="ECO:0000256" key="1">
    <source>
        <dbReference type="SAM" id="MobiDB-lite"/>
    </source>
</evidence>
<accession>A0A6V7H948</accession>
<keyword evidence="3" id="KW-1185">Reference proteome</keyword>
<feature type="non-terminal residue" evidence="2">
    <location>
        <position position="1"/>
    </location>
</feature>
<name>A0A6V7H948_9HYME</name>
<feature type="region of interest" description="Disordered" evidence="1">
    <location>
        <begin position="1"/>
        <end position="26"/>
    </location>
</feature>
<gene>
    <name evidence="2" type="ORF">MHI_LOCUS622797</name>
</gene>
<dbReference type="EMBL" id="CAJDYZ010009068">
    <property type="protein sequence ID" value="CAD1476139.1"/>
    <property type="molecule type" value="Genomic_DNA"/>
</dbReference>